<dbReference type="RefSeq" id="WP_138835625.1">
    <property type="nucleotide sequence ID" value="NZ_VCNI01000002.1"/>
</dbReference>
<sequence length="118" mass="13928">MESNFNTSLEIVEFAQQEQLYDSLLLQLSKDFALANAPLDFPKEIGPKEVKSLLHEKIYFLILEKFQNYLNLLYIVDIPEQEIKKLTTLDAVDASSVVCFLILKREWQKVWFRHKYNS</sequence>
<dbReference type="EMBL" id="VCNI01000002">
    <property type="protein sequence ID" value="TMU54436.1"/>
    <property type="molecule type" value="Genomic_DNA"/>
</dbReference>
<reference evidence="1 2" key="1">
    <citation type="submission" date="2019-05" db="EMBL/GenBank/DDBJ databases">
        <title>Flagellimonas sp. AsT0115, sp. nov., isolated from a marine red algae, Asparagopsis taxiformis.</title>
        <authorList>
            <person name="Kim J."/>
            <person name="Jeong S.E."/>
            <person name="Jeon C.O."/>
        </authorList>
    </citation>
    <scope>NUCLEOTIDE SEQUENCE [LARGE SCALE GENOMIC DNA]</scope>
    <source>
        <strain evidence="1 2">AsT0115</strain>
    </source>
</reference>
<gene>
    <name evidence="1" type="ORF">FGG15_09440</name>
</gene>
<dbReference type="Proteomes" id="UP000751614">
    <property type="component" value="Unassembled WGS sequence"/>
</dbReference>
<proteinExistence type="predicted"/>
<organism evidence="1 2">
    <name type="scientific">Flagellimonas algicola</name>
    <dbReference type="NCBI Taxonomy" id="2583815"/>
    <lineage>
        <taxon>Bacteria</taxon>
        <taxon>Pseudomonadati</taxon>
        <taxon>Bacteroidota</taxon>
        <taxon>Flavobacteriia</taxon>
        <taxon>Flavobacteriales</taxon>
        <taxon>Flavobacteriaceae</taxon>
        <taxon>Flagellimonas</taxon>
    </lineage>
</organism>
<name>A0ABY2WIP8_9FLAO</name>
<evidence type="ECO:0000313" key="1">
    <source>
        <dbReference type="EMBL" id="TMU54436.1"/>
    </source>
</evidence>
<evidence type="ECO:0000313" key="2">
    <source>
        <dbReference type="Proteomes" id="UP000751614"/>
    </source>
</evidence>
<protein>
    <submittedName>
        <fullName evidence="1">Uncharacterized protein</fullName>
    </submittedName>
</protein>
<accession>A0ABY2WIP8</accession>
<comment type="caution">
    <text evidence="1">The sequence shown here is derived from an EMBL/GenBank/DDBJ whole genome shotgun (WGS) entry which is preliminary data.</text>
</comment>
<keyword evidence="2" id="KW-1185">Reference proteome</keyword>